<feature type="domain" description="PpiC" evidence="13">
    <location>
        <begin position="268"/>
        <end position="361"/>
    </location>
</feature>
<keyword evidence="11 14" id="KW-0413">Isomerase</keyword>
<keyword evidence="2" id="KW-1003">Cell membrane</keyword>
<evidence type="ECO:0000256" key="7">
    <source>
        <dbReference type="ARBA" id="ARBA00023186"/>
    </source>
</evidence>
<dbReference type="Pfam" id="PF13616">
    <property type="entry name" value="Rotamase_3"/>
    <property type="match status" value="1"/>
</dbReference>
<dbReference type="InterPro" id="IPR046357">
    <property type="entry name" value="PPIase_dom_sf"/>
</dbReference>
<dbReference type="GO" id="GO:0005886">
    <property type="term" value="C:plasma membrane"/>
    <property type="evidence" value="ECO:0007669"/>
    <property type="project" value="UniProtKB-SubCell"/>
</dbReference>
<reference evidence="14" key="1">
    <citation type="submission" date="2016-07" db="EMBL/GenBank/DDBJ databases">
        <authorList>
            <person name="Kauffman K."/>
            <person name="Arevalo P."/>
            <person name="Polz M.F."/>
        </authorList>
    </citation>
    <scope>NUCLEOTIDE SEQUENCE</scope>
    <source>
        <strain evidence="14">10N.222.46.E12</strain>
    </source>
</reference>
<gene>
    <name evidence="14" type="ORF">BCS90_19830</name>
</gene>
<reference evidence="14" key="2">
    <citation type="journal article" date="2018" name="Nature">
        <title>A major lineage of non-tailed dsDNA viruses as unrecognized killers of marine bacteria.</title>
        <authorList>
            <person name="Kauffman K.M."/>
            <person name="Hussain F.A."/>
            <person name="Yang J."/>
            <person name="Arevalo P."/>
            <person name="Brown J.M."/>
            <person name="Chang W.K."/>
            <person name="VanInsberghe D."/>
            <person name="Elsherbini J."/>
            <person name="Sharma R.S."/>
            <person name="Cutler M.B."/>
            <person name="Kelly L."/>
            <person name="Polz M.F."/>
        </authorList>
    </citation>
    <scope>NUCLEOTIDE SEQUENCE</scope>
    <source>
        <strain evidence="14">10N.222.46.E12</strain>
    </source>
</reference>
<comment type="caution">
    <text evidence="14">The sequence shown here is derived from an EMBL/GenBank/DDBJ whole genome shotgun (WGS) entry which is preliminary data.</text>
</comment>
<dbReference type="Gene3D" id="1.10.4030.10">
    <property type="entry name" value="Porin chaperone SurA, peptide-binding domain"/>
    <property type="match status" value="1"/>
</dbReference>
<dbReference type="Pfam" id="PF13624">
    <property type="entry name" value="SurA_N_3"/>
    <property type="match status" value="1"/>
</dbReference>
<evidence type="ECO:0000256" key="5">
    <source>
        <dbReference type="ARBA" id="ARBA00022989"/>
    </source>
</evidence>
<dbReference type="Gene3D" id="3.10.50.40">
    <property type="match status" value="1"/>
</dbReference>
<dbReference type="GO" id="GO:0003755">
    <property type="term" value="F:peptidyl-prolyl cis-trans isomerase activity"/>
    <property type="evidence" value="ECO:0007669"/>
    <property type="project" value="UniProtKB-KW"/>
</dbReference>
<evidence type="ECO:0000259" key="13">
    <source>
        <dbReference type="PROSITE" id="PS50198"/>
    </source>
</evidence>
<dbReference type="SUPFAM" id="SSF109998">
    <property type="entry name" value="Triger factor/SurA peptide-binding domain-like"/>
    <property type="match status" value="1"/>
</dbReference>
<evidence type="ECO:0000256" key="12">
    <source>
        <dbReference type="SAM" id="Phobius"/>
    </source>
</evidence>
<dbReference type="PROSITE" id="PS50198">
    <property type="entry name" value="PPIC_PPIASE_2"/>
    <property type="match status" value="1"/>
</dbReference>
<keyword evidence="4 12" id="KW-0812">Transmembrane</keyword>
<dbReference type="InterPro" id="IPR027304">
    <property type="entry name" value="Trigger_fact/SurA_dom_sf"/>
</dbReference>
<keyword evidence="6 12" id="KW-0472">Membrane</keyword>
<protein>
    <recommendedName>
        <fullName evidence="9">Periplasmic chaperone PpiD</fullName>
    </recommendedName>
    <alternativeName>
        <fullName evidence="10">Periplasmic folding chaperone</fullName>
    </alternativeName>
</protein>
<evidence type="ECO:0000256" key="2">
    <source>
        <dbReference type="ARBA" id="ARBA00022475"/>
    </source>
</evidence>
<evidence type="ECO:0000256" key="3">
    <source>
        <dbReference type="ARBA" id="ARBA00022519"/>
    </source>
</evidence>
<evidence type="ECO:0000256" key="4">
    <source>
        <dbReference type="ARBA" id="ARBA00022692"/>
    </source>
</evidence>
<name>A0A7Z1MI16_9VIBR</name>
<accession>A0A7Z1MI16</accession>
<evidence type="ECO:0000256" key="10">
    <source>
        <dbReference type="ARBA" id="ARBA00042775"/>
    </source>
</evidence>
<dbReference type="EMBL" id="MDBS01000031">
    <property type="protein sequence ID" value="PMP28385.1"/>
    <property type="molecule type" value="Genomic_DNA"/>
</dbReference>
<evidence type="ECO:0000313" key="14">
    <source>
        <dbReference type="EMBL" id="PMP28385.1"/>
    </source>
</evidence>
<evidence type="ECO:0000256" key="1">
    <source>
        <dbReference type="ARBA" id="ARBA00004382"/>
    </source>
</evidence>
<keyword evidence="7" id="KW-0143">Chaperone</keyword>
<dbReference type="InterPro" id="IPR000297">
    <property type="entry name" value="PPIase_PpiC"/>
</dbReference>
<keyword evidence="5 12" id="KW-1133">Transmembrane helix</keyword>
<evidence type="ECO:0000256" key="9">
    <source>
        <dbReference type="ARBA" id="ARBA00040743"/>
    </source>
</evidence>
<evidence type="ECO:0000256" key="11">
    <source>
        <dbReference type="PROSITE-ProRule" id="PRU00278"/>
    </source>
</evidence>
<evidence type="ECO:0000256" key="6">
    <source>
        <dbReference type="ARBA" id="ARBA00023136"/>
    </source>
</evidence>
<sequence length="623" mass="68759">MMDRLREGVNSIAVKIILGLIILSFVFAGVGSYITGGGNNAAAKVGNTEIARGEFEQAYQNERNRMQSQLGDYFAQMLADPAYVESFRKSVLDRMINDVLLEQQAESLGLRISDSQIRTMILDMPQFQTAGQFDQEVYQSALRRAGFSAESFAEYMRRDLMRNQLVTALQGSEFVLQGEIDTQSKLIAQTRDIRTVTLSVADLAKDIELTDEQIEQYYSENPLAYTRPEQAKVSYIELSAEALKSQLKVSDEEAQKYYEEHLDKYSTSEQRKVSHILVQGDDEAKAQSILDELNAGADFATLAEEKSDDFGSAEVGGDLGWIERDVMDPAFEEAAFALQNIGDTTGLVKSDFGYHIIKLDELKASQAQPYSEVAAEIKTELLDQHAVDQFYEQQTELEKVAFEFPDSLDDSAEAINAKITTTDFISQVDAPEVLVTPAVMQAILSPEVKEDGLNSEVIEVAPEHVIVVRVEETRDETVLPLEQVKDQVVAALSAVQAEQQAVELGVSLVNELKQGNEAVLADNNLEFTELETIDRNSPLAASVFALAKPEGGQAVFGQSKDQDGNIVVVELSKVTAEIDPAYSTQIGAQLERVGNQQDLTNVLNVLRENADVEYYVVGQGQGH</sequence>
<organism evidence="14">
    <name type="scientific">Vibrio cyclitrophicus</name>
    <dbReference type="NCBI Taxonomy" id="47951"/>
    <lineage>
        <taxon>Bacteria</taxon>
        <taxon>Pseudomonadati</taxon>
        <taxon>Pseudomonadota</taxon>
        <taxon>Gammaproteobacteria</taxon>
        <taxon>Vibrionales</taxon>
        <taxon>Vibrionaceae</taxon>
        <taxon>Vibrio</taxon>
    </lineage>
</organism>
<dbReference type="InterPro" id="IPR052029">
    <property type="entry name" value="PpiD_chaperone"/>
</dbReference>
<dbReference type="AlphaFoldDB" id="A0A7Z1MI16"/>
<keyword evidence="3" id="KW-0997">Cell inner membrane</keyword>
<dbReference type="SUPFAM" id="SSF54534">
    <property type="entry name" value="FKBP-like"/>
    <property type="match status" value="1"/>
</dbReference>
<dbReference type="PANTHER" id="PTHR47529">
    <property type="entry name" value="PEPTIDYL-PROLYL CIS-TRANS ISOMERASE D"/>
    <property type="match status" value="1"/>
</dbReference>
<dbReference type="RefSeq" id="WP_016790896.1">
    <property type="nucleotide sequence ID" value="NZ_CP170005.1"/>
</dbReference>
<dbReference type="PROSITE" id="PS01096">
    <property type="entry name" value="PPIC_PPIASE_1"/>
    <property type="match status" value="1"/>
</dbReference>
<dbReference type="InterPro" id="IPR023058">
    <property type="entry name" value="PPIase_PpiC_CS"/>
</dbReference>
<comment type="similarity">
    <text evidence="8">Belongs to the PpiD chaperone family.</text>
</comment>
<proteinExistence type="inferred from homology"/>
<dbReference type="PANTHER" id="PTHR47529:SF1">
    <property type="entry name" value="PERIPLASMIC CHAPERONE PPID"/>
    <property type="match status" value="1"/>
</dbReference>
<evidence type="ECO:0000256" key="8">
    <source>
        <dbReference type="ARBA" id="ARBA00038408"/>
    </source>
</evidence>
<comment type="subcellular location">
    <subcellularLocation>
        <location evidence="1">Cell inner membrane</location>
        <topology evidence="1">Single-pass type II membrane protein</topology>
        <orientation evidence="1">Periplasmic side</orientation>
    </subcellularLocation>
</comment>
<dbReference type="NCBIfam" id="NF008054">
    <property type="entry name" value="PRK10788.1"/>
    <property type="match status" value="1"/>
</dbReference>
<feature type="transmembrane region" description="Helical" evidence="12">
    <location>
        <begin position="12"/>
        <end position="34"/>
    </location>
</feature>
<keyword evidence="11" id="KW-0697">Rotamase</keyword>